<evidence type="ECO:0000256" key="3">
    <source>
        <dbReference type="ARBA" id="ARBA00012438"/>
    </source>
</evidence>
<dbReference type="PANTHER" id="PTHR45528">
    <property type="entry name" value="SENSOR HISTIDINE KINASE CPXA"/>
    <property type="match status" value="1"/>
</dbReference>
<organism evidence="14">
    <name type="scientific">Caldithrix abyssi</name>
    <dbReference type="NCBI Taxonomy" id="187145"/>
    <lineage>
        <taxon>Bacteria</taxon>
        <taxon>Pseudomonadati</taxon>
        <taxon>Calditrichota</taxon>
        <taxon>Calditrichia</taxon>
        <taxon>Calditrichales</taxon>
        <taxon>Calditrichaceae</taxon>
        <taxon>Caldithrix</taxon>
    </lineage>
</organism>
<dbReference type="InterPro" id="IPR050398">
    <property type="entry name" value="HssS/ArlS-like"/>
</dbReference>
<keyword evidence="11 12" id="KW-0472">Membrane</keyword>
<keyword evidence="12" id="KW-1133">Transmembrane helix</keyword>
<evidence type="ECO:0000256" key="12">
    <source>
        <dbReference type="SAM" id="Phobius"/>
    </source>
</evidence>
<dbReference type="CDD" id="cd06225">
    <property type="entry name" value="HAMP"/>
    <property type="match status" value="1"/>
</dbReference>
<evidence type="ECO:0000256" key="7">
    <source>
        <dbReference type="ARBA" id="ARBA00022741"/>
    </source>
</evidence>
<evidence type="ECO:0000256" key="5">
    <source>
        <dbReference type="ARBA" id="ARBA00022553"/>
    </source>
</evidence>
<feature type="domain" description="HAMP" evidence="13">
    <location>
        <begin position="196"/>
        <end position="248"/>
    </location>
</feature>
<dbReference type="AlphaFoldDB" id="A0A7V1PUU9"/>
<sequence length="360" mass="41353">MKTVYKRIILTLILFIMILTFAGVLIYNTYQDLGKDLIRRTALLIGDSVSDILANAADKDLESLTPGEKRRLRRLMRSLTSEEGNIIHILLISDKMRILLSSDRAVEGREYTSPEELKNLQGNQPKVITKTWDDSIRVVDVILPLMREKNAVHGYLRLVLSQKEIQNVFGDMFYIFVPIGLVMLLLIGFSIYFISRAYTKPLESIEAMAENIAQGDYSYRINYERKDEFTDTFSRIDKSLEQVNVMKESYKKTEKRIHALMQAVDESIILLDAGGDVVGYNEVAVELFQCPVEMLFESHFHQIKQMNTELQALVERSFKNEQNAFGHELNLWLPDGRNVLARVTTFLLREENAVSGMLLT</sequence>
<evidence type="ECO:0000256" key="2">
    <source>
        <dbReference type="ARBA" id="ARBA00004651"/>
    </source>
</evidence>
<dbReference type="Pfam" id="PF00989">
    <property type="entry name" value="PAS"/>
    <property type="match status" value="1"/>
</dbReference>
<dbReference type="PROSITE" id="PS50885">
    <property type="entry name" value="HAMP"/>
    <property type="match status" value="1"/>
</dbReference>
<dbReference type="Gene3D" id="3.30.450.20">
    <property type="entry name" value="PAS domain"/>
    <property type="match status" value="1"/>
</dbReference>
<evidence type="ECO:0000256" key="6">
    <source>
        <dbReference type="ARBA" id="ARBA00022679"/>
    </source>
</evidence>
<dbReference type="Pfam" id="PF00672">
    <property type="entry name" value="HAMP"/>
    <property type="match status" value="1"/>
</dbReference>
<comment type="caution">
    <text evidence="14">The sequence shown here is derived from an EMBL/GenBank/DDBJ whole genome shotgun (WGS) entry which is preliminary data.</text>
</comment>
<feature type="non-terminal residue" evidence="14">
    <location>
        <position position="360"/>
    </location>
</feature>
<dbReference type="InterPro" id="IPR003660">
    <property type="entry name" value="HAMP_dom"/>
</dbReference>
<dbReference type="Proteomes" id="UP000886005">
    <property type="component" value="Unassembled WGS sequence"/>
</dbReference>
<evidence type="ECO:0000256" key="1">
    <source>
        <dbReference type="ARBA" id="ARBA00000085"/>
    </source>
</evidence>
<keyword evidence="7" id="KW-0547">Nucleotide-binding</keyword>
<dbReference type="EMBL" id="DRLD01000258">
    <property type="protein sequence ID" value="HED10860.1"/>
    <property type="molecule type" value="Genomic_DNA"/>
</dbReference>
<dbReference type="EC" id="2.7.13.3" evidence="3"/>
<feature type="transmembrane region" description="Helical" evidence="12">
    <location>
        <begin position="172"/>
        <end position="194"/>
    </location>
</feature>
<dbReference type="GO" id="GO:0005886">
    <property type="term" value="C:plasma membrane"/>
    <property type="evidence" value="ECO:0007669"/>
    <property type="project" value="UniProtKB-SubCell"/>
</dbReference>
<evidence type="ECO:0000256" key="9">
    <source>
        <dbReference type="ARBA" id="ARBA00022840"/>
    </source>
</evidence>
<keyword evidence="9" id="KW-0067">ATP-binding</keyword>
<dbReference type="PANTHER" id="PTHR45528:SF1">
    <property type="entry name" value="SENSOR HISTIDINE KINASE CPXA"/>
    <property type="match status" value="1"/>
</dbReference>
<keyword evidence="5" id="KW-0597">Phosphoprotein</keyword>
<accession>A0A7V1PUU9</accession>
<keyword evidence="6" id="KW-0808">Transferase</keyword>
<dbReference type="InterPro" id="IPR013767">
    <property type="entry name" value="PAS_fold"/>
</dbReference>
<proteinExistence type="predicted"/>
<name>A0A7V1PUU9_CALAY</name>
<feature type="transmembrane region" description="Helical" evidence="12">
    <location>
        <begin position="7"/>
        <end position="27"/>
    </location>
</feature>
<dbReference type="GO" id="GO:0006355">
    <property type="term" value="P:regulation of DNA-templated transcription"/>
    <property type="evidence" value="ECO:0007669"/>
    <property type="project" value="InterPro"/>
</dbReference>
<dbReference type="InterPro" id="IPR035965">
    <property type="entry name" value="PAS-like_dom_sf"/>
</dbReference>
<evidence type="ECO:0000259" key="13">
    <source>
        <dbReference type="PROSITE" id="PS50885"/>
    </source>
</evidence>
<dbReference type="GO" id="GO:0005524">
    <property type="term" value="F:ATP binding"/>
    <property type="evidence" value="ECO:0007669"/>
    <property type="project" value="UniProtKB-KW"/>
</dbReference>
<dbReference type="SUPFAM" id="SSF158472">
    <property type="entry name" value="HAMP domain-like"/>
    <property type="match status" value="1"/>
</dbReference>
<comment type="subcellular location">
    <subcellularLocation>
        <location evidence="2">Cell membrane</location>
        <topology evidence="2">Multi-pass membrane protein</topology>
    </subcellularLocation>
</comment>
<evidence type="ECO:0000313" key="14">
    <source>
        <dbReference type="EMBL" id="HED10860.1"/>
    </source>
</evidence>
<protein>
    <recommendedName>
        <fullName evidence="3">histidine kinase</fullName>
        <ecNumber evidence="3">2.7.13.3</ecNumber>
    </recommendedName>
</protein>
<dbReference type="GO" id="GO:0000155">
    <property type="term" value="F:phosphorelay sensor kinase activity"/>
    <property type="evidence" value="ECO:0007669"/>
    <property type="project" value="TreeGrafter"/>
</dbReference>
<keyword evidence="4" id="KW-1003">Cell membrane</keyword>
<dbReference type="Gene3D" id="6.10.340.10">
    <property type="match status" value="1"/>
</dbReference>
<keyword evidence="10" id="KW-0902">Two-component regulatory system</keyword>
<keyword evidence="8" id="KW-0418">Kinase</keyword>
<dbReference type="SUPFAM" id="SSF55785">
    <property type="entry name" value="PYP-like sensor domain (PAS domain)"/>
    <property type="match status" value="1"/>
</dbReference>
<evidence type="ECO:0000256" key="4">
    <source>
        <dbReference type="ARBA" id="ARBA00022475"/>
    </source>
</evidence>
<comment type="catalytic activity">
    <reaction evidence="1">
        <text>ATP + protein L-histidine = ADP + protein N-phospho-L-histidine.</text>
        <dbReference type="EC" id="2.7.13.3"/>
    </reaction>
</comment>
<gene>
    <name evidence="14" type="ORF">ENJ10_09250</name>
</gene>
<keyword evidence="12" id="KW-0812">Transmembrane</keyword>
<evidence type="ECO:0000256" key="11">
    <source>
        <dbReference type="ARBA" id="ARBA00023136"/>
    </source>
</evidence>
<evidence type="ECO:0000256" key="8">
    <source>
        <dbReference type="ARBA" id="ARBA00022777"/>
    </source>
</evidence>
<evidence type="ECO:0000256" key="10">
    <source>
        <dbReference type="ARBA" id="ARBA00023012"/>
    </source>
</evidence>
<reference evidence="14" key="1">
    <citation type="journal article" date="2020" name="mSystems">
        <title>Genome- and Community-Level Interaction Insights into Carbon Utilization and Element Cycling Functions of Hydrothermarchaeota in Hydrothermal Sediment.</title>
        <authorList>
            <person name="Zhou Z."/>
            <person name="Liu Y."/>
            <person name="Xu W."/>
            <person name="Pan J."/>
            <person name="Luo Z.H."/>
            <person name="Li M."/>
        </authorList>
    </citation>
    <scope>NUCLEOTIDE SEQUENCE [LARGE SCALE GENOMIC DNA]</scope>
    <source>
        <strain evidence="14">HyVt-456</strain>
    </source>
</reference>